<comment type="caution">
    <text evidence="9">The sequence shown here is derived from an EMBL/GenBank/DDBJ whole genome shotgun (WGS) entry which is preliminary data.</text>
</comment>
<dbReference type="PROSITE" id="PS50011">
    <property type="entry name" value="PROTEIN_KINASE_DOM"/>
    <property type="match status" value="1"/>
</dbReference>
<keyword evidence="1 5" id="KW-0853">WD repeat</keyword>
<dbReference type="CDD" id="cd14014">
    <property type="entry name" value="STKc_PknB_like"/>
    <property type="match status" value="1"/>
</dbReference>
<dbReference type="InterPro" id="IPR008271">
    <property type="entry name" value="Ser/Thr_kinase_AS"/>
</dbReference>
<reference evidence="9" key="1">
    <citation type="submission" date="2020-12" db="EMBL/GenBank/DDBJ databases">
        <title>Genomic characterization of non-nitrogen-fixing Frankia strains.</title>
        <authorList>
            <person name="Carlos-Shanley C."/>
            <person name="Guerra T."/>
            <person name="Hahn D."/>
        </authorList>
    </citation>
    <scope>NUCLEOTIDE SEQUENCE</scope>
    <source>
        <strain evidence="9">CN6</strain>
    </source>
</reference>
<feature type="binding site" evidence="6">
    <location>
        <position position="44"/>
    </location>
    <ligand>
        <name>ATP</name>
        <dbReference type="ChEBI" id="CHEBI:30616"/>
    </ligand>
</feature>
<gene>
    <name evidence="9" type="ORF">I7412_11740</name>
</gene>
<dbReference type="InterPro" id="IPR015943">
    <property type="entry name" value="WD40/YVTN_repeat-like_dom_sf"/>
</dbReference>
<feature type="region of interest" description="Disordered" evidence="7">
    <location>
        <begin position="337"/>
        <end position="405"/>
    </location>
</feature>
<evidence type="ECO:0000256" key="5">
    <source>
        <dbReference type="PROSITE-ProRule" id="PRU00221"/>
    </source>
</evidence>
<dbReference type="PANTHER" id="PTHR22847">
    <property type="entry name" value="WD40 REPEAT PROTEIN"/>
    <property type="match status" value="1"/>
</dbReference>
<dbReference type="PROSITE" id="PS00108">
    <property type="entry name" value="PROTEIN_KINASE_ST"/>
    <property type="match status" value="1"/>
</dbReference>
<dbReference type="InterPro" id="IPR011009">
    <property type="entry name" value="Kinase-like_dom_sf"/>
</dbReference>
<feature type="repeat" description="WD" evidence="5">
    <location>
        <begin position="716"/>
        <end position="750"/>
    </location>
</feature>
<feature type="repeat" description="WD" evidence="5">
    <location>
        <begin position="579"/>
        <end position="620"/>
    </location>
</feature>
<sequence length="750" mass="79309">MIVDQTQLAAALPGYTLGDEIGAGSFGLVVAGWHRRLQRDVAIKVVSAGWRSPGQARPVAAEGRILASLDHPHIVRVYDHVESGDLHLIVMEMLAGGTLTRRTPRLGHREACAVGLAVADALSAEHDRGVLHRDIKPDNVLFDGAGLPKVVDFGIAKLIRGSAATASRVFGTPMFMAPEQFLAGRLGPYTDLYALGVMLYLLMAGHVPFEDADVGPAGTSAGPLPSRYRDRHLLGDRPPAPVGVPDAVADVIPRSLDRNPDRRPPSARAFALDLARAAAASCGPGWLAESGIPVRLADEVRAAAERPSALAGPATGTLILPPPAGAALAPDPTITYPRAARLDGDMDPELEESSTGPTAGPPAQTAPLDDADGHPPASDDLQGPRGGHPGQPDTPRRRSPQPHRRHVTAAVALLLSGAAGTALTLTLTLGRENGTRSLGRPLTDHTDWALSAVFSPDGQIMVSSSRNGEVWMWDLTDRSAAKRLGHPLTGPRDGVTSLVFSPDGRILVGSGWDGTVWLWDLTDRYAPELVGRPLTGHTGPVWSVAFSMDGRTLASGGDDKTVRLWDMTNRVAPQQLTRLTDDTGYVTSVAFSSDDRILAGAGNGKNVLLWDIADRSAPRRLERSVAGPTVAFAAAFSPDGRALATGGSDGVIRLWDLAIPDDPRPVGRPLTGHTNRIWSLAFSPDGRTLASGGFDNSVRLWNVADRSNPKPRGGPLTGHTGWVLSVRFSPDSQVLASASSDHTVWLWSLP</sequence>
<dbReference type="PROSITE" id="PS50082">
    <property type="entry name" value="WD_REPEATS_2"/>
    <property type="match status" value="7"/>
</dbReference>
<evidence type="ECO:0000256" key="6">
    <source>
        <dbReference type="PROSITE-ProRule" id="PRU10141"/>
    </source>
</evidence>
<protein>
    <submittedName>
        <fullName evidence="9">Serine/threonine protein kinase</fullName>
    </submittedName>
</protein>
<keyword evidence="9" id="KW-0723">Serine/threonine-protein kinase</keyword>
<dbReference type="Pfam" id="PF00069">
    <property type="entry name" value="Pkinase"/>
    <property type="match status" value="1"/>
</dbReference>
<evidence type="ECO:0000256" key="1">
    <source>
        <dbReference type="ARBA" id="ARBA00022574"/>
    </source>
</evidence>
<dbReference type="SMART" id="SM00320">
    <property type="entry name" value="WD40"/>
    <property type="match status" value="7"/>
</dbReference>
<dbReference type="CDD" id="cd00200">
    <property type="entry name" value="WD40"/>
    <property type="match status" value="1"/>
</dbReference>
<dbReference type="InterPro" id="IPR020472">
    <property type="entry name" value="WD40_PAC1"/>
</dbReference>
<feature type="repeat" description="WD" evidence="5">
    <location>
        <begin position="670"/>
        <end position="703"/>
    </location>
</feature>
<dbReference type="PROSITE" id="PS00107">
    <property type="entry name" value="PROTEIN_KINASE_ATP"/>
    <property type="match status" value="1"/>
</dbReference>
<feature type="repeat" description="WD" evidence="5">
    <location>
        <begin position="488"/>
        <end position="521"/>
    </location>
</feature>
<feature type="domain" description="Protein kinase" evidence="8">
    <location>
        <begin position="15"/>
        <end position="275"/>
    </location>
</feature>
<dbReference type="Proteomes" id="UP000604475">
    <property type="component" value="Unassembled WGS sequence"/>
</dbReference>
<keyword evidence="10" id="KW-1185">Reference proteome</keyword>
<keyword evidence="3 6" id="KW-0547">Nucleotide-binding</keyword>
<dbReference type="SUPFAM" id="SSF50978">
    <property type="entry name" value="WD40 repeat-like"/>
    <property type="match status" value="1"/>
</dbReference>
<proteinExistence type="predicted"/>
<dbReference type="PROSITE" id="PS00678">
    <property type="entry name" value="WD_REPEATS_1"/>
    <property type="match status" value="5"/>
</dbReference>
<dbReference type="Gene3D" id="1.10.510.10">
    <property type="entry name" value="Transferase(Phosphotransferase) domain 1"/>
    <property type="match status" value="1"/>
</dbReference>
<dbReference type="InterPro" id="IPR000719">
    <property type="entry name" value="Prot_kinase_dom"/>
</dbReference>
<evidence type="ECO:0000313" key="9">
    <source>
        <dbReference type="EMBL" id="MBL7627831.1"/>
    </source>
</evidence>
<dbReference type="SUPFAM" id="SSF56112">
    <property type="entry name" value="Protein kinase-like (PK-like)"/>
    <property type="match status" value="1"/>
</dbReference>
<dbReference type="AlphaFoldDB" id="A0A937R9E2"/>
<dbReference type="Pfam" id="PF00400">
    <property type="entry name" value="WD40"/>
    <property type="match status" value="7"/>
</dbReference>
<keyword evidence="9" id="KW-0418">Kinase</keyword>
<dbReference type="InterPro" id="IPR017441">
    <property type="entry name" value="Protein_kinase_ATP_BS"/>
</dbReference>
<dbReference type="RefSeq" id="WP_202999806.1">
    <property type="nucleotide sequence ID" value="NZ_JADWYU010000130.1"/>
</dbReference>
<dbReference type="GO" id="GO:0005524">
    <property type="term" value="F:ATP binding"/>
    <property type="evidence" value="ECO:0007669"/>
    <property type="project" value="UniProtKB-UniRule"/>
</dbReference>
<dbReference type="InterPro" id="IPR001680">
    <property type="entry name" value="WD40_rpt"/>
</dbReference>
<dbReference type="Gene3D" id="2.130.10.10">
    <property type="entry name" value="YVTN repeat-like/Quinoprotein amine dehydrogenase"/>
    <property type="match status" value="2"/>
</dbReference>
<keyword evidence="2" id="KW-0677">Repeat</keyword>
<organism evidence="9 10">
    <name type="scientific">Frankia nepalensis</name>
    <dbReference type="NCBI Taxonomy" id="1836974"/>
    <lineage>
        <taxon>Bacteria</taxon>
        <taxon>Bacillati</taxon>
        <taxon>Actinomycetota</taxon>
        <taxon>Actinomycetes</taxon>
        <taxon>Frankiales</taxon>
        <taxon>Frankiaceae</taxon>
        <taxon>Frankia</taxon>
    </lineage>
</organism>
<feature type="compositionally biased region" description="Low complexity" evidence="7">
    <location>
        <begin position="355"/>
        <end position="367"/>
    </location>
</feature>
<evidence type="ECO:0000256" key="2">
    <source>
        <dbReference type="ARBA" id="ARBA00022737"/>
    </source>
</evidence>
<dbReference type="InterPro" id="IPR036322">
    <property type="entry name" value="WD40_repeat_dom_sf"/>
</dbReference>
<evidence type="ECO:0000259" key="8">
    <source>
        <dbReference type="PROSITE" id="PS50011"/>
    </source>
</evidence>
<dbReference type="GO" id="GO:0004674">
    <property type="term" value="F:protein serine/threonine kinase activity"/>
    <property type="evidence" value="ECO:0007669"/>
    <property type="project" value="UniProtKB-KW"/>
</dbReference>
<evidence type="ECO:0000256" key="4">
    <source>
        <dbReference type="ARBA" id="ARBA00022840"/>
    </source>
</evidence>
<feature type="repeat" description="WD" evidence="5">
    <location>
        <begin position="635"/>
        <end position="657"/>
    </location>
</feature>
<dbReference type="PROSITE" id="PS50294">
    <property type="entry name" value="WD_REPEATS_REGION"/>
    <property type="match status" value="7"/>
</dbReference>
<dbReference type="SMART" id="SM00220">
    <property type="entry name" value="S_TKc"/>
    <property type="match status" value="1"/>
</dbReference>
<feature type="repeat" description="WD" evidence="5">
    <location>
        <begin position="534"/>
        <end position="575"/>
    </location>
</feature>
<name>A0A937R9E2_9ACTN</name>
<dbReference type="PRINTS" id="PR00320">
    <property type="entry name" value="GPROTEINBRPT"/>
</dbReference>
<evidence type="ECO:0000256" key="7">
    <source>
        <dbReference type="SAM" id="MobiDB-lite"/>
    </source>
</evidence>
<evidence type="ECO:0000313" key="10">
    <source>
        <dbReference type="Proteomes" id="UP000604475"/>
    </source>
</evidence>
<accession>A0A937R9E2</accession>
<keyword evidence="9" id="KW-0808">Transferase</keyword>
<dbReference type="EMBL" id="JAEACQ010000164">
    <property type="protein sequence ID" value="MBL7627831.1"/>
    <property type="molecule type" value="Genomic_DNA"/>
</dbReference>
<keyword evidence="4 6" id="KW-0067">ATP-binding</keyword>
<dbReference type="InterPro" id="IPR019775">
    <property type="entry name" value="WD40_repeat_CS"/>
</dbReference>
<evidence type="ECO:0000256" key="3">
    <source>
        <dbReference type="ARBA" id="ARBA00022741"/>
    </source>
</evidence>
<feature type="repeat" description="WD" evidence="5">
    <location>
        <begin position="442"/>
        <end position="483"/>
    </location>
</feature>
<dbReference type="PANTHER" id="PTHR22847:SF637">
    <property type="entry name" value="WD REPEAT DOMAIN 5B"/>
    <property type="match status" value="1"/>
</dbReference>